<dbReference type="RefSeq" id="WP_189573665.1">
    <property type="nucleotide sequence ID" value="NZ_BMXU01000001.1"/>
</dbReference>
<proteinExistence type="predicted"/>
<keyword evidence="2" id="KW-1185">Reference proteome</keyword>
<evidence type="ECO:0000313" key="1">
    <source>
        <dbReference type="EMBL" id="MFC3301863.1"/>
    </source>
</evidence>
<protein>
    <recommendedName>
        <fullName evidence="3">Alginate export domain-containing protein</fullName>
    </recommendedName>
</protein>
<name>A0ABV7M925_9PROT</name>
<organism evidence="1 2">
    <name type="scientific">Parvularcula lutaonensis</name>
    <dbReference type="NCBI Taxonomy" id="491923"/>
    <lineage>
        <taxon>Bacteria</taxon>
        <taxon>Pseudomonadati</taxon>
        <taxon>Pseudomonadota</taxon>
        <taxon>Alphaproteobacteria</taxon>
        <taxon>Parvularculales</taxon>
        <taxon>Parvularculaceae</taxon>
        <taxon>Parvularcula</taxon>
    </lineage>
</organism>
<reference evidence="2" key="1">
    <citation type="journal article" date="2019" name="Int. J. Syst. Evol. Microbiol.">
        <title>The Global Catalogue of Microorganisms (GCM) 10K type strain sequencing project: providing services to taxonomists for standard genome sequencing and annotation.</title>
        <authorList>
            <consortium name="The Broad Institute Genomics Platform"/>
            <consortium name="The Broad Institute Genome Sequencing Center for Infectious Disease"/>
            <person name="Wu L."/>
            <person name="Ma J."/>
        </authorList>
    </citation>
    <scope>NUCLEOTIDE SEQUENCE [LARGE SCALE GENOMIC DNA]</scope>
    <source>
        <strain evidence="2">KCTC 22245</strain>
    </source>
</reference>
<comment type="caution">
    <text evidence="1">The sequence shown here is derived from an EMBL/GenBank/DDBJ whole genome shotgun (WGS) entry which is preliminary data.</text>
</comment>
<gene>
    <name evidence="1" type="ORF">ACFONP_03880</name>
</gene>
<accession>A0ABV7M925</accession>
<dbReference type="Proteomes" id="UP001595607">
    <property type="component" value="Unassembled WGS sequence"/>
</dbReference>
<dbReference type="EMBL" id="JBHRVA010000002">
    <property type="protein sequence ID" value="MFC3301863.1"/>
    <property type="molecule type" value="Genomic_DNA"/>
</dbReference>
<evidence type="ECO:0008006" key="3">
    <source>
        <dbReference type="Google" id="ProtNLM"/>
    </source>
</evidence>
<sequence>MAADGDGVAQTYALLRPELREELSAWLSFRAGVRIEAAGSRTGLGRLDGFADAEQPLEIGDDARLELDHVTLEADLGHSRLTLGKQTVAWGVLDGVRITDGFNPQRLTEWVAREPRPDRIPVWAARLRGEVGRLSYDFAAAPFGSVTQVAAPGDAFEPVAPRFRGGYEVGVTATNPERDVPGGFGESPRLGARIGTSFGRTDAHLVALSGPDLEGVVRFNGTGLEVAHDRTTMLGVDLVRPAGAAVLRFEAAYVFDQPVNLRPASLPMDDETGRLTVGAGADWYAFGETYFNAQVIIDQLTSDVDAVRPDRDVVTTLRVRRDLGTDRWTLMAESLHTHGTGDGVLRTELTRQLGGPWTATLGGDLFYGPRQGLFGQFGDASRVTLSIGFAL</sequence>
<evidence type="ECO:0000313" key="2">
    <source>
        <dbReference type="Proteomes" id="UP001595607"/>
    </source>
</evidence>